<accession>A0A545TKC3</accession>
<feature type="binding site" evidence="6">
    <location>
        <position position="218"/>
    </location>
    <ligand>
        <name>FAD</name>
        <dbReference type="ChEBI" id="CHEBI:57692"/>
    </ligand>
</feature>
<keyword evidence="3 6" id="KW-0285">Flavoprotein</keyword>
<dbReference type="InterPro" id="IPR036155">
    <property type="entry name" value="Crypto/Photolyase_N_sf"/>
</dbReference>
<dbReference type="InterPro" id="IPR014729">
    <property type="entry name" value="Rossmann-like_a/b/a_fold"/>
</dbReference>
<dbReference type="InterPro" id="IPR006050">
    <property type="entry name" value="DNA_photolyase_N"/>
</dbReference>
<dbReference type="GO" id="GO:0003677">
    <property type="term" value="F:DNA binding"/>
    <property type="evidence" value="ECO:0007669"/>
    <property type="project" value="TreeGrafter"/>
</dbReference>
<gene>
    <name evidence="9" type="ORF">FKG94_14635</name>
</gene>
<evidence type="ECO:0000256" key="6">
    <source>
        <dbReference type="PIRSR" id="PIRSR602081-1"/>
    </source>
</evidence>
<dbReference type="GO" id="GO:0000719">
    <property type="term" value="P:photoreactive repair"/>
    <property type="evidence" value="ECO:0007669"/>
    <property type="project" value="TreeGrafter"/>
</dbReference>
<dbReference type="EMBL" id="VHSG01000014">
    <property type="protein sequence ID" value="TQV77657.1"/>
    <property type="molecule type" value="Genomic_DNA"/>
</dbReference>
<organism evidence="9 10">
    <name type="scientific">Exilibacterium tricleocarpae</name>
    <dbReference type="NCBI Taxonomy" id="2591008"/>
    <lineage>
        <taxon>Bacteria</taxon>
        <taxon>Pseudomonadati</taxon>
        <taxon>Pseudomonadota</taxon>
        <taxon>Gammaproteobacteria</taxon>
        <taxon>Cellvibrionales</taxon>
        <taxon>Cellvibrionaceae</taxon>
        <taxon>Exilibacterium</taxon>
    </lineage>
</organism>
<dbReference type="NCBIfam" id="TIGR02765">
    <property type="entry name" value="crypto_DASH"/>
    <property type="match status" value="1"/>
</dbReference>
<comment type="function">
    <text evidence="7">May have a photoreceptor function.</text>
</comment>
<dbReference type="PANTHER" id="PTHR11455">
    <property type="entry name" value="CRYPTOCHROME"/>
    <property type="match status" value="1"/>
</dbReference>
<dbReference type="InterPro" id="IPR002081">
    <property type="entry name" value="Cryptochrome/DNA_photolyase_1"/>
</dbReference>
<dbReference type="SUPFAM" id="SSF52425">
    <property type="entry name" value="Cryptochrome/photolyase, N-terminal domain"/>
    <property type="match status" value="1"/>
</dbReference>
<comment type="similarity">
    <text evidence="1 7">Belongs to the DNA photolyase class-1 family.</text>
</comment>
<dbReference type="PANTHER" id="PTHR11455:SF22">
    <property type="entry name" value="CRYPTOCHROME DASH"/>
    <property type="match status" value="1"/>
</dbReference>
<dbReference type="GO" id="GO:0071949">
    <property type="term" value="F:FAD binding"/>
    <property type="evidence" value="ECO:0007669"/>
    <property type="project" value="TreeGrafter"/>
</dbReference>
<sequence length="439" mass="50612">MYWFTNDLRIEDNRALSRAAERTSQLLCCYVVDPSWFTPNRYGLRPLGDHRWRFLYQTLVDLKHSLEGLGQDLLIIYQSPLDALAQLISQYDVDGLFRSQNAGFYENGLWQTLQRRYQFLHFEELATHTLFTAASLPFALSGLPATFSKFRKLIEPLNNGEDLCAVIQLPPPPRVNDRTLTKLPSAAGESKSEVFKGGANEGHRHLSRYFGTRLPSSYKQVRNALDGWENSTKFSPWLANGSLSARQILSALRHYESGVEANESTYWIQFELLWREYFQWLAHAHQATLFTLHGISRKKVLTSFYPERFQRWCQGNTPFPLVNACMKQLNATGYMSNRGRQIVASCFVNELDLDWRYGAAYFEQQLVDYDVAVNWGNWQYLAGVGTDPRGKRHFDIEKQTKLYDPDKRFIAKWRGETGATSLDSVDAADWPIINSESLR</sequence>
<feature type="binding site" evidence="6">
    <location>
        <begin position="368"/>
        <end position="370"/>
    </location>
    <ligand>
        <name>FAD</name>
        <dbReference type="ChEBI" id="CHEBI:57692"/>
    </ligand>
</feature>
<dbReference type="PRINTS" id="PR00147">
    <property type="entry name" value="DNAPHOTLYASE"/>
</dbReference>
<dbReference type="Proteomes" id="UP000319732">
    <property type="component" value="Unassembled WGS sequence"/>
</dbReference>
<evidence type="ECO:0000256" key="4">
    <source>
        <dbReference type="ARBA" id="ARBA00022827"/>
    </source>
</evidence>
<dbReference type="InterPro" id="IPR005101">
    <property type="entry name" value="Cryptochr/Photolyase_FAD-bd"/>
</dbReference>
<reference evidence="9 10" key="1">
    <citation type="submission" date="2019-06" db="EMBL/GenBank/DDBJ databases">
        <title>Whole genome sequence for Cellvibrionaceae sp. R142.</title>
        <authorList>
            <person name="Wang G."/>
        </authorList>
    </citation>
    <scope>NUCLEOTIDE SEQUENCE [LARGE SCALE GENOMIC DNA]</scope>
    <source>
        <strain evidence="9 10">R142</strain>
    </source>
</reference>
<comment type="cofactor">
    <cofactor evidence="6 7">
        <name>FAD</name>
        <dbReference type="ChEBI" id="CHEBI:57692"/>
    </cofactor>
    <text evidence="6 7">Binds 1 FAD per subunit.</text>
</comment>
<protein>
    <recommendedName>
        <fullName evidence="2 7">Cryptochrome DASH</fullName>
    </recommendedName>
</protein>
<evidence type="ECO:0000259" key="8">
    <source>
        <dbReference type="PROSITE" id="PS51645"/>
    </source>
</evidence>
<comment type="caution">
    <text evidence="9">The sequence shown here is derived from an EMBL/GenBank/DDBJ whole genome shotgun (WGS) entry which is preliminary data.</text>
</comment>
<dbReference type="Gene3D" id="1.10.579.10">
    <property type="entry name" value="DNA Cyclobutane Dipyrimidine Photolyase, subunit A, domain 3"/>
    <property type="match status" value="1"/>
</dbReference>
<comment type="cofactor">
    <cofactor evidence="7">
        <name>(6R)-5,10-methylene-5,6,7,8-tetrahydrofolate</name>
        <dbReference type="ChEBI" id="CHEBI:15636"/>
    </cofactor>
    <text evidence="7">Binds 1 5,10-methenyltetrahydrofolate (MTHF) per subunit.</text>
</comment>
<keyword evidence="5 7" id="KW-0157">Chromophore</keyword>
<dbReference type="InterPro" id="IPR036134">
    <property type="entry name" value="Crypto/Photolyase_FAD-like_sf"/>
</dbReference>
<feature type="domain" description="Photolyase/cryptochrome alpha/beta" evidence="8">
    <location>
        <begin position="1"/>
        <end position="130"/>
    </location>
</feature>
<evidence type="ECO:0000256" key="1">
    <source>
        <dbReference type="ARBA" id="ARBA00005862"/>
    </source>
</evidence>
<feature type="binding site" evidence="6">
    <location>
        <begin position="231"/>
        <end position="235"/>
    </location>
    <ligand>
        <name>FAD</name>
        <dbReference type="ChEBI" id="CHEBI:57692"/>
    </ligand>
</feature>
<dbReference type="AlphaFoldDB" id="A0A545TKC3"/>
<dbReference type="PROSITE" id="PS51645">
    <property type="entry name" value="PHR_CRY_ALPHA_BETA"/>
    <property type="match status" value="1"/>
</dbReference>
<name>A0A545TKC3_9GAMM</name>
<evidence type="ECO:0000256" key="5">
    <source>
        <dbReference type="ARBA" id="ARBA00022991"/>
    </source>
</evidence>
<evidence type="ECO:0000256" key="3">
    <source>
        <dbReference type="ARBA" id="ARBA00022630"/>
    </source>
</evidence>
<keyword evidence="10" id="KW-1185">Reference proteome</keyword>
<dbReference type="Gene3D" id="3.40.50.620">
    <property type="entry name" value="HUPs"/>
    <property type="match status" value="1"/>
</dbReference>
<dbReference type="Gene3D" id="1.25.40.80">
    <property type="match status" value="1"/>
</dbReference>
<dbReference type="Pfam" id="PF00875">
    <property type="entry name" value="DNA_photolyase"/>
    <property type="match status" value="1"/>
</dbReference>
<dbReference type="InterPro" id="IPR014133">
    <property type="entry name" value="Cry_DASH"/>
</dbReference>
<evidence type="ECO:0000313" key="10">
    <source>
        <dbReference type="Proteomes" id="UP000319732"/>
    </source>
</evidence>
<dbReference type="SUPFAM" id="SSF48173">
    <property type="entry name" value="Cryptochrome/photolyase FAD-binding domain"/>
    <property type="match status" value="1"/>
</dbReference>
<evidence type="ECO:0000256" key="7">
    <source>
        <dbReference type="RuleBase" id="RU367151"/>
    </source>
</evidence>
<proteinExistence type="inferred from homology"/>
<evidence type="ECO:0000313" key="9">
    <source>
        <dbReference type="EMBL" id="TQV77657.1"/>
    </source>
</evidence>
<dbReference type="OrthoDB" id="9772484at2"/>
<dbReference type="Pfam" id="PF03441">
    <property type="entry name" value="FAD_binding_7"/>
    <property type="match status" value="1"/>
</dbReference>
<evidence type="ECO:0000256" key="2">
    <source>
        <dbReference type="ARBA" id="ARBA00017881"/>
    </source>
</evidence>
<keyword evidence="4 6" id="KW-0274">FAD</keyword>
<dbReference type="GO" id="GO:0003913">
    <property type="term" value="F:DNA photolyase activity"/>
    <property type="evidence" value="ECO:0007669"/>
    <property type="project" value="InterPro"/>
</dbReference>